<protein>
    <submittedName>
        <fullName evidence="1">Uncharacterized protein</fullName>
    </submittedName>
</protein>
<dbReference type="EMBL" id="LJAM02000001">
    <property type="protein sequence ID" value="RAP73112.1"/>
    <property type="molecule type" value="Genomic_DNA"/>
</dbReference>
<dbReference type="AlphaFoldDB" id="A0A328TU22"/>
<evidence type="ECO:0000313" key="1">
    <source>
        <dbReference type="EMBL" id="RAP73112.1"/>
    </source>
</evidence>
<proteinExistence type="predicted"/>
<gene>
    <name evidence="1" type="ORF">ACZ87_00003</name>
</gene>
<keyword evidence="2" id="KW-1185">Reference proteome</keyword>
<name>A0A328TU22_9GAMM</name>
<reference evidence="1" key="1">
    <citation type="submission" date="2018-04" db="EMBL/GenBank/DDBJ databases">
        <title>Genomes of the Obligate Erwinia dacicola and Facultative Enterobacter sp. OLF Endosymbionts of the Olive Fruit fly, Bactrocera oleae.</title>
        <authorList>
            <person name="Estes A.M."/>
            <person name="Hearn D.J."/>
            <person name="Agarwal S."/>
            <person name="Pierson E.A."/>
            <person name="Dunning-Hotopp J.C."/>
        </authorList>
    </citation>
    <scope>NUCLEOTIDE SEQUENCE [LARGE SCALE GENOMIC DNA]</scope>
    <source>
        <strain evidence="1">Oroville</strain>
    </source>
</reference>
<dbReference type="Proteomes" id="UP000244334">
    <property type="component" value="Unassembled WGS sequence"/>
</dbReference>
<sequence length="45" mass="4821">MVWTLLCPVPVISVFPLKPDGSLPAEEALSKLKLILIVSDSAIIC</sequence>
<evidence type="ECO:0000313" key="2">
    <source>
        <dbReference type="Proteomes" id="UP000244334"/>
    </source>
</evidence>
<comment type="caution">
    <text evidence="1">The sequence shown here is derived from an EMBL/GenBank/DDBJ whole genome shotgun (WGS) entry which is preliminary data.</text>
</comment>
<organism evidence="1 2">
    <name type="scientific">Candidatus Erwinia dacicola</name>
    <dbReference type="NCBI Taxonomy" id="252393"/>
    <lineage>
        <taxon>Bacteria</taxon>
        <taxon>Pseudomonadati</taxon>
        <taxon>Pseudomonadota</taxon>
        <taxon>Gammaproteobacteria</taxon>
        <taxon>Enterobacterales</taxon>
        <taxon>Erwiniaceae</taxon>
        <taxon>Erwinia</taxon>
    </lineage>
</organism>
<accession>A0A328TU22</accession>